<organism evidence="1 2">
    <name type="scientific">Hyalomma asiaticum</name>
    <name type="common">Tick</name>
    <dbReference type="NCBI Taxonomy" id="266040"/>
    <lineage>
        <taxon>Eukaryota</taxon>
        <taxon>Metazoa</taxon>
        <taxon>Ecdysozoa</taxon>
        <taxon>Arthropoda</taxon>
        <taxon>Chelicerata</taxon>
        <taxon>Arachnida</taxon>
        <taxon>Acari</taxon>
        <taxon>Parasitiformes</taxon>
        <taxon>Ixodida</taxon>
        <taxon>Ixodoidea</taxon>
        <taxon>Ixodidae</taxon>
        <taxon>Hyalomminae</taxon>
        <taxon>Hyalomma</taxon>
    </lineage>
</organism>
<gene>
    <name evidence="1" type="ORF">HPB50_016162</name>
</gene>
<reference evidence="1" key="1">
    <citation type="submission" date="2020-05" db="EMBL/GenBank/DDBJ databases">
        <title>Large-scale comparative analyses of tick genomes elucidate their genetic diversity and vector capacities.</title>
        <authorList>
            <person name="Jia N."/>
            <person name="Wang J."/>
            <person name="Shi W."/>
            <person name="Du L."/>
            <person name="Sun Y."/>
            <person name="Zhan W."/>
            <person name="Jiang J."/>
            <person name="Wang Q."/>
            <person name="Zhang B."/>
            <person name="Ji P."/>
            <person name="Sakyi L.B."/>
            <person name="Cui X."/>
            <person name="Yuan T."/>
            <person name="Jiang B."/>
            <person name="Yang W."/>
            <person name="Lam T.T.-Y."/>
            <person name="Chang Q."/>
            <person name="Ding S."/>
            <person name="Wang X."/>
            <person name="Zhu J."/>
            <person name="Ruan X."/>
            <person name="Zhao L."/>
            <person name="Wei J."/>
            <person name="Que T."/>
            <person name="Du C."/>
            <person name="Cheng J."/>
            <person name="Dai P."/>
            <person name="Han X."/>
            <person name="Huang E."/>
            <person name="Gao Y."/>
            <person name="Liu J."/>
            <person name="Shao H."/>
            <person name="Ye R."/>
            <person name="Li L."/>
            <person name="Wei W."/>
            <person name="Wang X."/>
            <person name="Wang C."/>
            <person name="Yang T."/>
            <person name="Huo Q."/>
            <person name="Li W."/>
            <person name="Guo W."/>
            <person name="Chen H."/>
            <person name="Zhou L."/>
            <person name="Ni X."/>
            <person name="Tian J."/>
            <person name="Zhou Y."/>
            <person name="Sheng Y."/>
            <person name="Liu T."/>
            <person name="Pan Y."/>
            <person name="Xia L."/>
            <person name="Li J."/>
            <person name="Zhao F."/>
            <person name="Cao W."/>
        </authorList>
    </citation>
    <scope>NUCLEOTIDE SEQUENCE</scope>
    <source>
        <strain evidence="1">Hyas-2018</strain>
    </source>
</reference>
<evidence type="ECO:0000313" key="2">
    <source>
        <dbReference type="Proteomes" id="UP000821845"/>
    </source>
</evidence>
<dbReference type="Proteomes" id="UP000821845">
    <property type="component" value="Chromosome 3"/>
</dbReference>
<comment type="caution">
    <text evidence="1">The sequence shown here is derived from an EMBL/GenBank/DDBJ whole genome shotgun (WGS) entry which is preliminary data.</text>
</comment>
<sequence length="386" mass="44375">MVLRLGLHNALEEIAEAQRTAQRERLLGAPAGITWFAQMREEQRAEIVITPISVTYDRTQVVNFSPQIMAEYLTILAGFPDLVEVSAFGTLMAFHWQVWAGLLCSLVVCVITAVLVDISVRTKQGESIRLWRILEENWWLYFSAMFMESSTRLPEYTPARTVLGVWWLTVLVLMNAFTGHMKATMMLFPEPERIDSFKDLAQRTDIRPFLWKGGAYENLLKKSLDVEEYRKVWHLIVAHDGLREDKHLYDEENLREVLEGKAVIVSDYTTTLYQASQTCRLRLAAGSYYFAKEPTFSTKLSMAVSRTVDPELFQLINERSSRLVESGVIKAWMETQLGDWQSVPLGQARRDVQPSFPFRDTVRVPAVPPRCRRLRCSIPSGDPHRR</sequence>
<name>A0ACB7SMB2_HYAAI</name>
<protein>
    <submittedName>
        <fullName evidence="1">Uncharacterized protein</fullName>
    </submittedName>
</protein>
<accession>A0ACB7SMB2</accession>
<dbReference type="EMBL" id="CM023483">
    <property type="protein sequence ID" value="KAH6936332.1"/>
    <property type="molecule type" value="Genomic_DNA"/>
</dbReference>
<keyword evidence="2" id="KW-1185">Reference proteome</keyword>
<evidence type="ECO:0000313" key="1">
    <source>
        <dbReference type="EMBL" id="KAH6936332.1"/>
    </source>
</evidence>
<proteinExistence type="predicted"/>